<dbReference type="Pfam" id="PF04055">
    <property type="entry name" value="Radical_SAM"/>
    <property type="match status" value="1"/>
</dbReference>
<dbReference type="SFLD" id="SFLDG01064">
    <property type="entry name" value="F420__menaquinone_cofactor_bio"/>
    <property type="match status" value="1"/>
</dbReference>
<dbReference type="InterPro" id="IPR034405">
    <property type="entry name" value="F420"/>
</dbReference>
<keyword evidence="6 10" id="KW-0808">Transferase</keyword>
<comment type="caution">
    <text evidence="10">The sequence shown here is derived from an EMBL/GenBank/DDBJ whole genome shotgun (WGS) entry which is preliminary data.</text>
</comment>
<evidence type="ECO:0000256" key="7">
    <source>
        <dbReference type="PIRSR" id="PIRSR004762-1"/>
    </source>
</evidence>
<sequence>MSPLANDRRRDTIPRGESAIRNPQSAIATMARPSSDILAPIRDKVEAGERLTFDDGLLLESPEVPLPELGELANIVRERKNGNAGYYNINTHLNATNICVYRCTFCAFRSDLRDPKGYWMQDDDILARGQEATDNGCTEMHIVGGLHHQAKYEWYRKVVSLLHDNYPSLHLKAWTPVEIDWFARLTKKSIRWVLEDQKEAGLGSLPGGGAEIFHPEIRGQICEHKADSSRWFETHREAHTLGLRSNCTMLYGHIEQPYHRIDHLIRLRDHQDAMNAEGHAGFQTYIPLAFHPENNKLGEERKIKKPSALMDLRQMAIARLMLDNIDHIKAYWIMLGVGTAQLSLAYGADDIDGTVRHELIYHDAGATTPEAMSVEQIQRLIREAGRDPVERDTLYHRVDRGAEGWKLGERVTVNA</sequence>
<comment type="similarity">
    <text evidence="6">Belongs to the radical SAM superfamily. MqnE family.</text>
</comment>
<keyword evidence="1 6" id="KW-0004">4Fe-4S</keyword>
<comment type="pathway">
    <text evidence="6">Quinol/quinone metabolism; menaquinone biosynthesis.</text>
</comment>
<dbReference type="GO" id="GO:0005506">
    <property type="term" value="F:iron ion binding"/>
    <property type="evidence" value="ECO:0007669"/>
    <property type="project" value="UniProtKB-UniRule"/>
</dbReference>
<dbReference type="Proteomes" id="UP000318478">
    <property type="component" value="Unassembled WGS sequence"/>
</dbReference>
<keyword evidence="4 6" id="KW-0408">Iron</keyword>
<dbReference type="PANTHER" id="PTHR43076:SF7">
    <property type="entry name" value="AMINODEOXYFUTALOSINE SYNTHASE"/>
    <property type="match status" value="1"/>
</dbReference>
<evidence type="ECO:0000313" key="10">
    <source>
        <dbReference type="EMBL" id="TWT85612.1"/>
    </source>
</evidence>
<evidence type="ECO:0000256" key="3">
    <source>
        <dbReference type="ARBA" id="ARBA00022723"/>
    </source>
</evidence>
<feature type="domain" description="Radical SAM core" evidence="9">
    <location>
        <begin position="85"/>
        <end position="326"/>
    </location>
</feature>
<dbReference type="AlphaFoldDB" id="A0A5C5ZE63"/>
<dbReference type="InterPro" id="IPR020050">
    <property type="entry name" value="FO_synthase_su2"/>
</dbReference>
<feature type="binding site" evidence="8">
    <location>
        <position position="105"/>
    </location>
    <ligand>
        <name>S-adenosyl-L-methionine</name>
        <dbReference type="ChEBI" id="CHEBI:59789"/>
    </ligand>
</feature>
<keyword evidence="3 6" id="KW-0479">Metal-binding</keyword>
<evidence type="ECO:0000256" key="1">
    <source>
        <dbReference type="ARBA" id="ARBA00022485"/>
    </source>
</evidence>
<proteinExistence type="inferred from homology"/>
<evidence type="ECO:0000256" key="5">
    <source>
        <dbReference type="ARBA" id="ARBA00023014"/>
    </source>
</evidence>
<dbReference type="Pfam" id="PF19288">
    <property type="entry name" value="CofH_C"/>
    <property type="match status" value="1"/>
</dbReference>
<dbReference type="HAMAP" id="MF_00993">
    <property type="entry name" value="MqnE"/>
    <property type="match status" value="1"/>
</dbReference>
<dbReference type="GO" id="GO:0102573">
    <property type="term" value="F:aminodeoxyfutalosine synthase activity"/>
    <property type="evidence" value="ECO:0007669"/>
    <property type="project" value="UniProtKB-EC"/>
</dbReference>
<name>A0A5C5ZE63_9BACT</name>
<organism evidence="10 11">
    <name type="scientific">Posidoniimonas polymericola</name>
    <dbReference type="NCBI Taxonomy" id="2528002"/>
    <lineage>
        <taxon>Bacteria</taxon>
        <taxon>Pseudomonadati</taxon>
        <taxon>Planctomycetota</taxon>
        <taxon>Planctomycetia</taxon>
        <taxon>Pirellulales</taxon>
        <taxon>Lacipirellulaceae</taxon>
        <taxon>Posidoniimonas</taxon>
    </lineage>
</organism>
<dbReference type="GO" id="GO:0051539">
    <property type="term" value="F:4 iron, 4 sulfur cluster binding"/>
    <property type="evidence" value="ECO:0007669"/>
    <property type="project" value="UniProtKB-KW"/>
</dbReference>
<dbReference type="PIRSF" id="PIRSF004762">
    <property type="entry name" value="CHP00423"/>
    <property type="match status" value="1"/>
</dbReference>
<dbReference type="InterPro" id="IPR022432">
    <property type="entry name" value="MqnE"/>
</dbReference>
<dbReference type="SFLD" id="SFLDS00029">
    <property type="entry name" value="Radical_SAM"/>
    <property type="match status" value="1"/>
</dbReference>
<feature type="binding site" evidence="6 7">
    <location>
        <position position="99"/>
    </location>
    <ligand>
        <name>[4Fe-4S] cluster</name>
        <dbReference type="ChEBI" id="CHEBI:49883"/>
        <note>4Fe-4S-S-AdoMet</note>
    </ligand>
</feature>
<evidence type="ECO:0000256" key="8">
    <source>
        <dbReference type="PIRSR" id="PIRSR004762-2"/>
    </source>
</evidence>
<feature type="binding site" evidence="6 7">
    <location>
        <position position="106"/>
    </location>
    <ligand>
        <name>[4Fe-4S] cluster</name>
        <dbReference type="ChEBI" id="CHEBI:49883"/>
        <note>4Fe-4S-S-AdoMet</note>
    </ligand>
</feature>
<dbReference type="PROSITE" id="PS51918">
    <property type="entry name" value="RADICAL_SAM"/>
    <property type="match status" value="1"/>
</dbReference>
<evidence type="ECO:0000256" key="6">
    <source>
        <dbReference type="HAMAP-Rule" id="MF_00993"/>
    </source>
</evidence>
<dbReference type="SFLD" id="SFLDG01389">
    <property type="entry name" value="menaquinone_synthsis_involved"/>
    <property type="match status" value="1"/>
</dbReference>
<dbReference type="EMBL" id="SJPO01000001">
    <property type="protein sequence ID" value="TWT85612.1"/>
    <property type="molecule type" value="Genomic_DNA"/>
</dbReference>
<dbReference type="InterPro" id="IPR013785">
    <property type="entry name" value="Aldolase_TIM"/>
</dbReference>
<dbReference type="NCBIfam" id="TIGR03700">
    <property type="entry name" value="mena_SCO4494"/>
    <property type="match status" value="1"/>
</dbReference>
<dbReference type="Gene3D" id="3.20.20.70">
    <property type="entry name" value="Aldolase class I"/>
    <property type="match status" value="1"/>
</dbReference>
<dbReference type="GO" id="GO:0009234">
    <property type="term" value="P:menaquinone biosynthetic process"/>
    <property type="evidence" value="ECO:0007669"/>
    <property type="project" value="UniProtKB-UniRule"/>
</dbReference>
<keyword evidence="11" id="KW-1185">Reference proteome</keyword>
<dbReference type="SFLD" id="SFLDF00343">
    <property type="entry name" value="aminofutalosine_synthase_(mqnE"/>
    <property type="match status" value="1"/>
</dbReference>
<keyword evidence="2 6" id="KW-0949">S-adenosyl-L-methionine</keyword>
<feature type="binding site" evidence="6 7">
    <location>
        <position position="103"/>
    </location>
    <ligand>
        <name>[4Fe-4S] cluster</name>
        <dbReference type="ChEBI" id="CHEBI:49883"/>
        <note>4Fe-4S-S-AdoMet</note>
    </ligand>
</feature>
<gene>
    <name evidence="10" type="primary">mqnE_1</name>
    <name evidence="6" type="synonym">mqnE</name>
    <name evidence="10" type="ORF">Pla123a_04190</name>
</gene>
<evidence type="ECO:0000256" key="4">
    <source>
        <dbReference type="ARBA" id="ARBA00023004"/>
    </source>
</evidence>
<dbReference type="SUPFAM" id="SSF102114">
    <property type="entry name" value="Radical SAM enzymes"/>
    <property type="match status" value="1"/>
</dbReference>
<dbReference type="UniPathway" id="UPA00079"/>
<reference evidence="10 11" key="1">
    <citation type="submission" date="2019-02" db="EMBL/GenBank/DDBJ databases">
        <title>Deep-cultivation of Planctomycetes and their phenomic and genomic characterization uncovers novel biology.</title>
        <authorList>
            <person name="Wiegand S."/>
            <person name="Jogler M."/>
            <person name="Boedeker C."/>
            <person name="Pinto D."/>
            <person name="Vollmers J."/>
            <person name="Rivas-Marin E."/>
            <person name="Kohn T."/>
            <person name="Peeters S.H."/>
            <person name="Heuer A."/>
            <person name="Rast P."/>
            <person name="Oberbeckmann S."/>
            <person name="Bunk B."/>
            <person name="Jeske O."/>
            <person name="Meyerdierks A."/>
            <person name="Storesund J.E."/>
            <person name="Kallscheuer N."/>
            <person name="Luecker S."/>
            <person name="Lage O.M."/>
            <person name="Pohl T."/>
            <person name="Merkel B.J."/>
            <person name="Hornburger P."/>
            <person name="Mueller R.-W."/>
            <person name="Bruemmer F."/>
            <person name="Labrenz M."/>
            <person name="Spormann A.M."/>
            <person name="Op Den Camp H."/>
            <person name="Overmann J."/>
            <person name="Amann R."/>
            <person name="Jetten M.S.M."/>
            <person name="Mascher T."/>
            <person name="Medema M.H."/>
            <person name="Devos D.P."/>
            <person name="Kaster A.-K."/>
            <person name="Ovreas L."/>
            <person name="Rohde M."/>
            <person name="Galperin M.Y."/>
            <person name="Jogler C."/>
        </authorList>
    </citation>
    <scope>NUCLEOTIDE SEQUENCE [LARGE SCALE GENOMIC DNA]</scope>
    <source>
        <strain evidence="10 11">Pla123a</strain>
    </source>
</reference>
<comment type="cofactor">
    <cofactor evidence="6 7">
        <name>[4Fe-4S] cluster</name>
        <dbReference type="ChEBI" id="CHEBI:49883"/>
    </cofactor>
    <text evidence="6 7">Binds 1 [4Fe-4S] cluster. The cluster is coordinated with 3 cysteines and an exchangeable S-adenosyl-L-methionine.</text>
</comment>
<evidence type="ECO:0000313" key="11">
    <source>
        <dbReference type="Proteomes" id="UP000318478"/>
    </source>
</evidence>
<keyword evidence="5 6" id="KW-0411">Iron-sulfur</keyword>
<comment type="function">
    <text evidence="6">Radical SAM enzyme that catalyzes the addition of the adenosyl radical to the double bond of 3-[(1-carboxyvinyl)oxy]benzoate, leading to aminodeoxyfutalosine (AFL), a key intermediate in the formation of menaquinone (MK, vitamin K2) from chorismate.</text>
</comment>
<feature type="binding site" evidence="8">
    <location>
        <position position="211"/>
    </location>
    <ligand>
        <name>S-adenosyl-L-methionine</name>
        <dbReference type="ChEBI" id="CHEBI:59789"/>
    </ligand>
</feature>
<keyword evidence="6" id="KW-0474">Menaquinone biosynthesis</keyword>
<comment type="catalytic activity">
    <reaction evidence="6">
        <text>3-[(1-carboxyvinyl)-oxy]benzoate + S-adenosyl-L-methionine + H2O = 6-amino-6-deoxyfutalosine + hydrogencarbonate + L-methionine + H(+)</text>
        <dbReference type="Rhea" id="RHEA:33075"/>
        <dbReference type="ChEBI" id="CHEBI:15377"/>
        <dbReference type="ChEBI" id="CHEBI:15378"/>
        <dbReference type="ChEBI" id="CHEBI:17544"/>
        <dbReference type="ChEBI" id="CHEBI:57844"/>
        <dbReference type="ChEBI" id="CHEBI:59789"/>
        <dbReference type="ChEBI" id="CHEBI:64286"/>
        <dbReference type="ChEBI" id="CHEBI:76981"/>
        <dbReference type="EC" id="2.5.1.120"/>
    </reaction>
</comment>
<dbReference type="NCBIfam" id="TIGR00423">
    <property type="entry name" value="CofH family radical SAM protein"/>
    <property type="match status" value="1"/>
</dbReference>
<evidence type="ECO:0000259" key="9">
    <source>
        <dbReference type="PROSITE" id="PS51918"/>
    </source>
</evidence>
<accession>A0A5C5ZE63</accession>
<dbReference type="InterPro" id="IPR058240">
    <property type="entry name" value="rSAM_sf"/>
</dbReference>
<dbReference type="PANTHER" id="PTHR43076">
    <property type="entry name" value="FO SYNTHASE (COFH)"/>
    <property type="match status" value="1"/>
</dbReference>
<dbReference type="EC" id="2.5.1.120" evidence="6"/>
<evidence type="ECO:0000256" key="2">
    <source>
        <dbReference type="ARBA" id="ARBA00022691"/>
    </source>
</evidence>
<protein>
    <recommendedName>
        <fullName evidence="6">Aminodeoxyfutalosine synthase</fullName>
        <shortName evidence="6">AFL synthase</shortName>
        <shortName evidence="6">Aminofutalosine synthase</shortName>
        <ecNumber evidence="6">2.5.1.120</ecNumber>
    </recommendedName>
    <alternativeName>
        <fullName evidence="6">Menaquinone biosynthetic enzyme MqnE</fullName>
    </alternativeName>
</protein>
<dbReference type="GO" id="GO:0044689">
    <property type="term" value="F:7,8-didemethyl-8-hydroxy-5-deazariboflavin synthase activity"/>
    <property type="evidence" value="ECO:0007669"/>
    <property type="project" value="TreeGrafter"/>
</dbReference>
<dbReference type="InterPro" id="IPR045567">
    <property type="entry name" value="CofH/MnqC-like_C"/>
</dbReference>
<dbReference type="InterPro" id="IPR007197">
    <property type="entry name" value="rSAM"/>
</dbReference>